<protein>
    <recommendedName>
        <fullName evidence="3">Cthe-2314-like HEPN domain-containing protein</fullName>
    </recommendedName>
</protein>
<evidence type="ECO:0008006" key="3">
    <source>
        <dbReference type="Google" id="ProtNLM"/>
    </source>
</evidence>
<evidence type="ECO:0000313" key="2">
    <source>
        <dbReference type="Proteomes" id="UP001600941"/>
    </source>
</evidence>
<reference evidence="1 2" key="1">
    <citation type="submission" date="2024-04" db="EMBL/GenBank/DDBJ databases">
        <title>Defined microbial consortia suppress multidrug-resistant proinflammatory Enterobacteriaceae via ecological control.</title>
        <authorList>
            <person name="Furuichi M."/>
            <person name="Kawaguchi T."/>
            <person name="Pust M."/>
            <person name="Yasuma K."/>
            <person name="Plichta D."/>
            <person name="Hasegawa N."/>
            <person name="Ohya T."/>
            <person name="Bhattarai S."/>
            <person name="Sasajima S."/>
            <person name="Aoto Y."/>
            <person name="Tuganbaev T."/>
            <person name="Yaginuma M."/>
            <person name="Ueda M."/>
            <person name="Okahashi N."/>
            <person name="Amafuji K."/>
            <person name="Kiridooshi Y."/>
            <person name="Sugita K."/>
            <person name="Strazar M."/>
            <person name="Skelly A."/>
            <person name="Suda W."/>
            <person name="Hattori M."/>
            <person name="Nakamoto N."/>
            <person name="Caballero S."/>
            <person name="Norman J."/>
            <person name="Olle B."/>
            <person name="Tanoue T."/>
            <person name="Arita M."/>
            <person name="Bucci V."/>
            <person name="Atarashi K."/>
            <person name="Xavier R."/>
            <person name="Honda K."/>
        </authorList>
    </citation>
    <scope>NUCLEOTIDE SEQUENCE [LARGE SCALE GENOMIC DNA]</scope>
    <source>
        <strain evidence="2">k34-0107-D12</strain>
    </source>
</reference>
<dbReference type="Proteomes" id="UP001600941">
    <property type="component" value="Unassembled WGS sequence"/>
</dbReference>
<dbReference type="EMBL" id="BAABZQ010000001">
    <property type="protein sequence ID" value="GAA6502042.1"/>
    <property type="molecule type" value="Genomic_DNA"/>
</dbReference>
<accession>A0ABQ0C096</accession>
<name>A0ABQ0C096_9FIRM</name>
<evidence type="ECO:0000313" key="1">
    <source>
        <dbReference type="EMBL" id="GAA6502042.1"/>
    </source>
</evidence>
<gene>
    <name evidence="1" type="ORF">K340107D12_48580</name>
</gene>
<sequence>MKTYCCNGIVKEVPYIIENFEEFQIQEMVGSKPINRFSYPGDAINYTLDEKLVSLYDTFRDMIFDDTNQYYSELNILPIWCQEAGQNSDCSVSAELFGEWISKNSIPNLYKHLYLVDCQFLVGTVQNLLCAIEDAFINYYRAIANFEMEPRYTDLMNPNGTIRVLSGNATRVAAIIETYFTKAYSILDIICKICYEIQFIQKDFSKYKKTKSADVLWGTRKKLTINGTENTLFEHCDFIKTIEAIRNEIVHNGTWELNPKIFIRFENGKVRERFMLFPDMVQGHLATVRGRKHFFSSGKKVNDILPKIHLEFKQRLLNTIELINHESVRQSK</sequence>
<dbReference type="RefSeq" id="WP_227209851.1">
    <property type="nucleotide sequence ID" value="NZ_BAABZQ010000001.1"/>
</dbReference>
<keyword evidence="2" id="KW-1185">Reference proteome</keyword>
<organism evidence="1 2">
    <name type="scientific">Blautia parvula</name>
    <dbReference type="NCBI Taxonomy" id="2877527"/>
    <lineage>
        <taxon>Bacteria</taxon>
        <taxon>Bacillati</taxon>
        <taxon>Bacillota</taxon>
        <taxon>Clostridia</taxon>
        <taxon>Lachnospirales</taxon>
        <taxon>Lachnospiraceae</taxon>
        <taxon>Blautia</taxon>
    </lineage>
</organism>
<comment type="caution">
    <text evidence="1">The sequence shown here is derived from an EMBL/GenBank/DDBJ whole genome shotgun (WGS) entry which is preliminary data.</text>
</comment>
<proteinExistence type="predicted"/>